<name>A0A6N7VYL7_9FIRM</name>
<evidence type="ECO:0000259" key="1">
    <source>
        <dbReference type="PROSITE" id="PS51750"/>
    </source>
</evidence>
<dbReference type="SMART" id="SM01040">
    <property type="entry name" value="Bro-N"/>
    <property type="match status" value="1"/>
</dbReference>
<gene>
    <name evidence="2" type="ORF">FYJ26_10490</name>
</gene>
<proteinExistence type="predicted"/>
<organism evidence="2 3">
    <name type="scientific">Anaerococcus porci</name>
    <dbReference type="NCBI Taxonomy" id="2652269"/>
    <lineage>
        <taxon>Bacteria</taxon>
        <taxon>Bacillati</taxon>
        <taxon>Bacillota</taxon>
        <taxon>Tissierellia</taxon>
        <taxon>Tissierellales</taxon>
        <taxon>Peptoniphilaceae</taxon>
        <taxon>Anaerococcus</taxon>
    </lineage>
</organism>
<dbReference type="AlphaFoldDB" id="A0A6N7VYL7"/>
<sequence length="246" mass="28302">MHKTLHSLTFENKNFGKLTVIEKDGEFFFIANEVATMLGYVNPRKAIYDHVDEEDKGVTKWNTPGGIQNISIINESGLYSLILSSKLPQAKIFKAWVTREVLPSIRKNGGYIVGQEKKTNEELLADAILVANRIIAEREEEIEVLRPKADYYDKLVDYNLLTNFRNTAKELGIPQNQFISFLMDKGLIYRDKKKKLLPYADKNKGYFEVKEWVDQLGTLVGIQTFITPKGRHYLIILLDSEGFYDE</sequence>
<dbReference type="Proteomes" id="UP000441925">
    <property type="component" value="Unassembled WGS sequence"/>
</dbReference>
<keyword evidence="3" id="KW-1185">Reference proteome</keyword>
<dbReference type="InterPro" id="IPR005039">
    <property type="entry name" value="Ant_C"/>
</dbReference>
<accession>A0A6N7VYL7</accession>
<comment type="caution">
    <text evidence="2">The sequence shown here is derived from an EMBL/GenBank/DDBJ whole genome shotgun (WGS) entry which is preliminary data.</text>
</comment>
<dbReference type="Pfam" id="PF03374">
    <property type="entry name" value="ANT"/>
    <property type="match status" value="1"/>
</dbReference>
<dbReference type="EMBL" id="VULQ01000024">
    <property type="protein sequence ID" value="MSS78799.1"/>
    <property type="molecule type" value="Genomic_DNA"/>
</dbReference>
<evidence type="ECO:0000313" key="3">
    <source>
        <dbReference type="Proteomes" id="UP000441925"/>
    </source>
</evidence>
<dbReference type="RefSeq" id="WP_326831263.1">
    <property type="nucleotide sequence ID" value="NZ_VULQ01000024.1"/>
</dbReference>
<dbReference type="Pfam" id="PF02498">
    <property type="entry name" value="Bro-N"/>
    <property type="match status" value="1"/>
</dbReference>
<dbReference type="InterPro" id="IPR003497">
    <property type="entry name" value="BRO_N_domain"/>
</dbReference>
<feature type="domain" description="Bro-N" evidence="1">
    <location>
        <begin position="12"/>
        <end position="109"/>
    </location>
</feature>
<reference evidence="2 3" key="1">
    <citation type="submission" date="2019-08" db="EMBL/GenBank/DDBJ databases">
        <title>In-depth cultivation of the pig gut microbiome towards novel bacterial diversity and tailored functional studies.</title>
        <authorList>
            <person name="Wylensek D."/>
            <person name="Hitch T.C.A."/>
            <person name="Clavel T."/>
        </authorList>
    </citation>
    <scope>NUCLEOTIDE SEQUENCE [LARGE SCALE GENOMIC DNA]</scope>
    <source>
        <strain evidence="2 3">WCA-380-WT-2B</strain>
    </source>
</reference>
<evidence type="ECO:0000313" key="2">
    <source>
        <dbReference type="EMBL" id="MSS78799.1"/>
    </source>
</evidence>
<dbReference type="PANTHER" id="PTHR36180:SF2">
    <property type="entry name" value="BRO FAMILY PROTEIN"/>
    <property type="match status" value="1"/>
</dbReference>
<dbReference type="GO" id="GO:0003677">
    <property type="term" value="F:DNA binding"/>
    <property type="evidence" value="ECO:0007669"/>
    <property type="project" value="InterPro"/>
</dbReference>
<dbReference type="PROSITE" id="PS51750">
    <property type="entry name" value="BRO_N"/>
    <property type="match status" value="1"/>
</dbReference>
<protein>
    <submittedName>
        <fullName evidence="2">Phage antirepressor Ant</fullName>
    </submittedName>
</protein>
<dbReference type="PANTHER" id="PTHR36180">
    <property type="entry name" value="DNA-BINDING PROTEIN-RELATED-RELATED"/>
    <property type="match status" value="1"/>
</dbReference>